<dbReference type="EMBL" id="VSSQ01041022">
    <property type="protein sequence ID" value="MPM94373.1"/>
    <property type="molecule type" value="Genomic_DNA"/>
</dbReference>
<protein>
    <submittedName>
        <fullName evidence="1">Uncharacterized protein</fullName>
    </submittedName>
</protein>
<comment type="caution">
    <text evidence="1">The sequence shown here is derived from an EMBL/GenBank/DDBJ whole genome shotgun (WGS) entry which is preliminary data.</text>
</comment>
<accession>A0A645E0J4</accession>
<gene>
    <name evidence="1" type="ORF">SDC9_141519</name>
</gene>
<dbReference type="AlphaFoldDB" id="A0A645E0J4"/>
<proteinExistence type="predicted"/>
<organism evidence="1">
    <name type="scientific">bioreactor metagenome</name>
    <dbReference type="NCBI Taxonomy" id="1076179"/>
    <lineage>
        <taxon>unclassified sequences</taxon>
        <taxon>metagenomes</taxon>
        <taxon>ecological metagenomes</taxon>
    </lineage>
</organism>
<reference evidence="1" key="1">
    <citation type="submission" date="2019-08" db="EMBL/GenBank/DDBJ databases">
        <authorList>
            <person name="Kucharzyk K."/>
            <person name="Murdoch R.W."/>
            <person name="Higgins S."/>
            <person name="Loffler F."/>
        </authorList>
    </citation>
    <scope>NUCLEOTIDE SEQUENCE</scope>
</reference>
<sequence length="61" mass="7112">MVLWYAKSMSQDTEYERDVADLVYESLLFAEQEAESDQRRFSSEDILQAITSELGRAIKTF</sequence>
<name>A0A645E0J4_9ZZZZ</name>
<evidence type="ECO:0000313" key="1">
    <source>
        <dbReference type="EMBL" id="MPM94373.1"/>
    </source>
</evidence>